<evidence type="ECO:0000313" key="5">
    <source>
        <dbReference type="Proteomes" id="UP000054691"/>
    </source>
</evidence>
<proteinExistence type="predicted"/>
<evidence type="ECO:0000256" key="1">
    <source>
        <dbReference type="SAM" id="Coils"/>
    </source>
</evidence>
<dbReference type="EMBL" id="UGOB01000001">
    <property type="protein sequence ID" value="STX43724.1"/>
    <property type="molecule type" value="Genomic_DNA"/>
</dbReference>
<organism evidence="4 6">
    <name type="scientific">Legionella gratiana</name>
    <dbReference type="NCBI Taxonomy" id="45066"/>
    <lineage>
        <taxon>Bacteria</taxon>
        <taxon>Pseudomonadati</taxon>
        <taxon>Pseudomonadota</taxon>
        <taxon>Gammaproteobacteria</taxon>
        <taxon>Legionellales</taxon>
        <taxon>Legionellaceae</taxon>
        <taxon>Legionella</taxon>
    </lineage>
</organism>
<dbReference type="EMBL" id="LNYE01000022">
    <property type="protein sequence ID" value="KTD10695.1"/>
    <property type="molecule type" value="Genomic_DNA"/>
</dbReference>
<sequence length="647" mass="73846">MPPPDTQEEFSYTNRKTSVREKIDTDIAKKIKKATRQLKQLLKATRSEDEKKEIQAQLDKINSLKLVIIPTQEGNKRYYSIADTAGGVTQKTCLIDEDTLKNNLEKLAQAQNIDDVMQNKIRMNAILKHPKATLLDRLMNTGEGDDTEVQREAIGLKIARLLGFSNVTDCTMVYHDTGNGRHPCLFVPFGDMKLMTEFIEDKRSMHGRLKKKYFDSVEDFGQYSAYFMLSGDPDFIGKKGGNKGLTGTDPKKMYFFDQVFMATNNFGLDRAFNLIPTNFLSNLPNFISRHFMGRNKSVVNDSSFEEKIQGAIGILQKKEDIKNMFKEIAKANSEMPDDPTVKKLQKDTKECRKSFNDRIRSIEKLFPPIKINGSSKQVGDLVKAKDDDNLKLLKKSMLVTQLINKPKLYDKSGKPYRAPFFTNPSTYVKHVSISGDQVTISFDRRFGSPLSESKKAILRQQGFKISPDGKSAITSKENLLKLNEHSYFKEQENEIDPKHNYIQPEKMKALANIYNESDRGVQILISSLRDLDKPTALKNVLKNWGQLPFKNKGFAAHVQQCFLYEAMKVLLNQNPEKEEELKSGFQLAKREGKLDSYVQEKLLSIVPSKKKASDFRTVYKQDREQSLSKPTETNIDNKPPQDLNMSF</sequence>
<reference evidence="3 5" key="1">
    <citation type="submission" date="2015-11" db="EMBL/GenBank/DDBJ databases">
        <title>Genomic analysis of 38 Legionella species identifies large and diverse effector repertoires.</title>
        <authorList>
            <person name="Burstein D."/>
            <person name="Amaro F."/>
            <person name="Zusman T."/>
            <person name="Lifshitz Z."/>
            <person name="Cohen O."/>
            <person name="Gilbert J.A."/>
            <person name="Pupko T."/>
            <person name="Shuman H.A."/>
            <person name="Segal G."/>
        </authorList>
    </citation>
    <scope>NUCLEOTIDE SEQUENCE [LARGE SCALE GENOMIC DNA]</scope>
    <source>
        <strain evidence="3 5">Lyon 8420412</strain>
    </source>
</reference>
<accession>A0A378J7E1</accession>
<dbReference type="AlphaFoldDB" id="A0A378J7E1"/>
<evidence type="ECO:0000313" key="6">
    <source>
        <dbReference type="Proteomes" id="UP000254476"/>
    </source>
</evidence>
<evidence type="ECO:0000256" key="2">
    <source>
        <dbReference type="SAM" id="MobiDB-lite"/>
    </source>
</evidence>
<dbReference type="STRING" id="45066.Lgra_1661"/>
<feature type="region of interest" description="Disordered" evidence="2">
    <location>
        <begin position="609"/>
        <end position="647"/>
    </location>
</feature>
<keyword evidence="5" id="KW-1185">Reference proteome</keyword>
<dbReference type="RefSeq" id="WP_058498807.1">
    <property type="nucleotide sequence ID" value="NZ_CAAAHW010000001.1"/>
</dbReference>
<protein>
    <submittedName>
        <fullName evidence="4">Coiled-coil protein</fullName>
    </submittedName>
</protein>
<reference evidence="4 6" key="2">
    <citation type="submission" date="2018-06" db="EMBL/GenBank/DDBJ databases">
        <authorList>
            <consortium name="Pathogen Informatics"/>
            <person name="Doyle S."/>
        </authorList>
    </citation>
    <scope>NUCLEOTIDE SEQUENCE [LARGE SCALE GENOMIC DNA]</scope>
    <source>
        <strain evidence="4 6">NCTC12388</strain>
    </source>
</reference>
<keyword evidence="1" id="KW-0175">Coiled coil</keyword>
<dbReference type="OrthoDB" id="5650734at2"/>
<feature type="compositionally biased region" description="Polar residues" evidence="2">
    <location>
        <begin position="627"/>
        <end position="636"/>
    </location>
</feature>
<evidence type="ECO:0000313" key="3">
    <source>
        <dbReference type="EMBL" id="KTD10695.1"/>
    </source>
</evidence>
<gene>
    <name evidence="3" type="ORF">Lgra_1661</name>
    <name evidence="4" type="ORF">NCTC12388_01191</name>
</gene>
<dbReference type="Proteomes" id="UP000054691">
    <property type="component" value="Unassembled WGS sequence"/>
</dbReference>
<feature type="coiled-coil region" evidence="1">
    <location>
        <begin position="31"/>
        <end position="64"/>
    </location>
</feature>
<evidence type="ECO:0000313" key="4">
    <source>
        <dbReference type="EMBL" id="STX43724.1"/>
    </source>
</evidence>
<name>A0A378J7E1_9GAMM</name>
<dbReference type="Proteomes" id="UP000254476">
    <property type="component" value="Unassembled WGS sequence"/>
</dbReference>
<feature type="compositionally biased region" description="Basic and acidic residues" evidence="2">
    <location>
        <begin position="611"/>
        <end position="626"/>
    </location>
</feature>